<dbReference type="RefSeq" id="WP_207364458.1">
    <property type="nucleotide sequence ID" value="NZ_JAFMYV010000004.1"/>
</dbReference>
<keyword evidence="2" id="KW-0472">Membrane</keyword>
<feature type="transmembrane region" description="Helical" evidence="2">
    <location>
        <begin position="20"/>
        <end position="40"/>
    </location>
</feature>
<keyword evidence="2" id="KW-1133">Transmembrane helix</keyword>
<comment type="caution">
    <text evidence="3">The sequence shown here is derived from an EMBL/GenBank/DDBJ whole genome shotgun (WGS) entry which is preliminary data.</text>
</comment>
<dbReference type="Proteomes" id="UP000664034">
    <property type="component" value="Unassembled WGS sequence"/>
</dbReference>
<accession>A0A939GEK1</accession>
<dbReference type="InterPro" id="IPR051675">
    <property type="entry name" value="Endo/Exo/Phosphatase_dom_1"/>
</dbReference>
<dbReference type="PANTHER" id="PTHR21180">
    <property type="entry name" value="ENDONUCLEASE/EXONUCLEASE/PHOSPHATASE FAMILY DOMAIN-CONTAINING PROTEIN 1"/>
    <property type="match status" value="1"/>
</dbReference>
<evidence type="ECO:0000313" key="3">
    <source>
        <dbReference type="EMBL" id="MBO0936901.1"/>
    </source>
</evidence>
<feature type="region of interest" description="Disordered" evidence="1">
    <location>
        <begin position="73"/>
        <end position="100"/>
    </location>
</feature>
<protein>
    <submittedName>
        <fullName evidence="3">Helix-hairpin-helix domain-containing protein</fullName>
    </submittedName>
</protein>
<name>A0A939GEK1_9BACT</name>
<evidence type="ECO:0000313" key="4">
    <source>
        <dbReference type="Proteomes" id="UP000664034"/>
    </source>
</evidence>
<sequence length="343" mass="38966">MLKRLRAYIIDFFAIGHNEAKGVILLILLTLLFLISPWLYRWLRPDVISHTDAADQRKLDSLVALMRVDGERDEQERFGNRHNYNSGGSGSRGQDQHLSEQYHEAKPFPFDPNTVSVAGWQQLGLPRWLAERIDKYRTKGGQFRRKEDLLRIYDFPPEAYEQLEPYIQLATAGKPTANDYTPRSTDRTEETGATQPAGTAPTRERFVKYPIQPFDINTADTTQLIALKGIGSKMASRIISHRDGLGGFVSSEQFKDIYGMDSINLAELTLYGQIKSQVRKIPVNTASAADLDRFPFLSRRQAEVIVNYRTQHGAFTSIESLKAVRVLDTKTINKLTPYLAFQP</sequence>
<keyword evidence="4" id="KW-1185">Reference proteome</keyword>
<dbReference type="EMBL" id="JAFMYV010000004">
    <property type="protein sequence ID" value="MBO0936901.1"/>
    <property type="molecule type" value="Genomic_DNA"/>
</dbReference>
<dbReference type="Pfam" id="PF12836">
    <property type="entry name" value="HHH_3"/>
    <property type="match status" value="3"/>
</dbReference>
<organism evidence="3 4">
    <name type="scientific">Fibrella rubiginis</name>
    <dbReference type="NCBI Taxonomy" id="2817060"/>
    <lineage>
        <taxon>Bacteria</taxon>
        <taxon>Pseudomonadati</taxon>
        <taxon>Bacteroidota</taxon>
        <taxon>Cytophagia</taxon>
        <taxon>Cytophagales</taxon>
        <taxon>Spirosomataceae</taxon>
        <taxon>Fibrella</taxon>
    </lineage>
</organism>
<dbReference type="InterPro" id="IPR010994">
    <property type="entry name" value="RuvA_2-like"/>
</dbReference>
<evidence type="ECO:0000256" key="2">
    <source>
        <dbReference type="SAM" id="Phobius"/>
    </source>
</evidence>
<dbReference type="PANTHER" id="PTHR21180:SF32">
    <property type="entry name" value="ENDONUCLEASE_EXONUCLEASE_PHOSPHATASE FAMILY DOMAIN-CONTAINING PROTEIN 1"/>
    <property type="match status" value="1"/>
</dbReference>
<proteinExistence type="predicted"/>
<dbReference type="SUPFAM" id="SSF47781">
    <property type="entry name" value="RuvA domain 2-like"/>
    <property type="match status" value="3"/>
</dbReference>
<evidence type="ECO:0000256" key="1">
    <source>
        <dbReference type="SAM" id="MobiDB-lite"/>
    </source>
</evidence>
<reference evidence="3" key="1">
    <citation type="submission" date="2021-03" db="EMBL/GenBank/DDBJ databases">
        <title>Fibrella sp. HMF5335 genome sequencing and assembly.</title>
        <authorList>
            <person name="Kang H."/>
            <person name="Kim H."/>
            <person name="Bae S."/>
            <person name="Joh K."/>
        </authorList>
    </citation>
    <scope>NUCLEOTIDE SEQUENCE</scope>
    <source>
        <strain evidence="3">HMF5335</strain>
    </source>
</reference>
<dbReference type="Gene3D" id="1.10.150.310">
    <property type="entry name" value="Tex RuvX-like domain-like"/>
    <property type="match status" value="1"/>
</dbReference>
<dbReference type="AlphaFoldDB" id="A0A939GEK1"/>
<keyword evidence="2" id="KW-0812">Transmembrane</keyword>
<dbReference type="Gene3D" id="1.10.150.280">
    <property type="entry name" value="AF1531-like domain"/>
    <property type="match status" value="2"/>
</dbReference>
<gene>
    <name evidence="3" type="ORF">J2I47_10130</name>
</gene>
<feature type="region of interest" description="Disordered" evidence="1">
    <location>
        <begin position="173"/>
        <end position="201"/>
    </location>
</feature>
<feature type="compositionally biased region" description="Low complexity" evidence="1">
    <location>
        <begin position="191"/>
        <end position="201"/>
    </location>
</feature>